<comment type="caution">
    <text evidence="2">The sequence shown here is derived from an EMBL/GenBank/DDBJ whole genome shotgun (WGS) entry which is preliminary data.</text>
</comment>
<dbReference type="EMBL" id="CAAALY010066355">
    <property type="protein sequence ID" value="VEL24180.1"/>
    <property type="molecule type" value="Genomic_DNA"/>
</dbReference>
<feature type="compositionally biased region" description="Polar residues" evidence="1">
    <location>
        <begin position="118"/>
        <end position="133"/>
    </location>
</feature>
<organism evidence="2 3">
    <name type="scientific">Protopolystoma xenopodis</name>
    <dbReference type="NCBI Taxonomy" id="117903"/>
    <lineage>
        <taxon>Eukaryota</taxon>
        <taxon>Metazoa</taxon>
        <taxon>Spiralia</taxon>
        <taxon>Lophotrochozoa</taxon>
        <taxon>Platyhelminthes</taxon>
        <taxon>Monogenea</taxon>
        <taxon>Polyopisthocotylea</taxon>
        <taxon>Polystomatidea</taxon>
        <taxon>Polystomatidae</taxon>
        <taxon>Protopolystoma</taxon>
    </lineage>
</organism>
<evidence type="ECO:0000256" key="1">
    <source>
        <dbReference type="SAM" id="MobiDB-lite"/>
    </source>
</evidence>
<evidence type="ECO:0000313" key="3">
    <source>
        <dbReference type="Proteomes" id="UP000784294"/>
    </source>
</evidence>
<accession>A0A448WZP2</accession>
<gene>
    <name evidence="2" type="ORF">PXEA_LOCUS17620</name>
</gene>
<feature type="compositionally biased region" description="Polar residues" evidence="1">
    <location>
        <begin position="146"/>
        <end position="155"/>
    </location>
</feature>
<keyword evidence="3" id="KW-1185">Reference proteome</keyword>
<proteinExistence type="predicted"/>
<dbReference type="Proteomes" id="UP000784294">
    <property type="component" value="Unassembled WGS sequence"/>
</dbReference>
<name>A0A448WZP2_9PLAT</name>
<reference evidence="2" key="1">
    <citation type="submission" date="2018-11" db="EMBL/GenBank/DDBJ databases">
        <authorList>
            <consortium name="Pathogen Informatics"/>
        </authorList>
    </citation>
    <scope>NUCLEOTIDE SEQUENCE</scope>
</reference>
<dbReference type="AlphaFoldDB" id="A0A448WZP2"/>
<protein>
    <submittedName>
        <fullName evidence="2">Uncharacterized protein</fullName>
    </submittedName>
</protein>
<evidence type="ECO:0000313" key="2">
    <source>
        <dbReference type="EMBL" id="VEL24180.1"/>
    </source>
</evidence>
<feature type="region of interest" description="Disordered" evidence="1">
    <location>
        <begin position="118"/>
        <end position="155"/>
    </location>
</feature>
<sequence>MDLQLRSAIDASASASNLIGLALSQTSGPAVASGDTDSTVVHSPNGVLPQSVALRNGSSSQLLVTLEARNSHLHWRIDEAMRQRKLLIDAFQAQSDRVLAAAEWMDVAESCLDTALQTSAPTPTGADASTDQAASMAERSPENLPVTDSSITSSHDLSVHTATAIRLERLKVPTN</sequence>